<dbReference type="Gene3D" id="2.60.200.40">
    <property type="match status" value="1"/>
</dbReference>
<sequence length="330" mass="35686">MTGTIVDTDIEDTTRGVEGSETGNGASRSSRAGAVVLLNLGSGAGKEDGVPADLQKALDAHPGKFELRTIEGGDDIERETKRAMADGFRTIVAAGGDGTICAVASHVTGTDHTLGVIPQGTFNYFSRGLGIPEDPVEAVNLIAMGDHHAISVGEVNGQIFLNNASLGVYPAILRQRETIYKRWGRSRIAAHWSVIKTFFGFTRRLKMDVKVDGKSIRTKTPLVFVARSAFQLEQFGLDGADCVRRGQFALLLAPDTGRWALMMLALRLAVHNMRMGKDVELICGDEIVITPRQKKMLLARDGEREAMAAPFHFKMRKGALKLIAPAGEVE</sequence>
<dbReference type="SMART" id="SM00046">
    <property type="entry name" value="DAGKc"/>
    <property type="match status" value="1"/>
</dbReference>
<dbReference type="Proteomes" id="UP001265259">
    <property type="component" value="Unassembled WGS sequence"/>
</dbReference>
<gene>
    <name evidence="3" type="ORF">RM543_03015</name>
</gene>
<dbReference type="InterPro" id="IPR001206">
    <property type="entry name" value="Diacylglycerol_kinase_cat_dom"/>
</dbReference>
<keyword evidence="3" id="KW-0418">Kinase</keyword>
<feature type="domain" description="DAGKc" evidence="2">
    <location>
        <begin position="29"/>
        <end position="159"/>
    </location>
</feature>
<dbReference type="SUPFAM" id="SSF111331">
    <property type="entry name" value="NAD kinase/diacylglycerol kinase-like"/>
    <property type="match status" value="1"/>
</dbReference>
<dbReference type="PANTHER" id="PTHR12358">
    <property type="entry name" value="SPHINGOSINE KINASE"/>
    <property type="match status" value="1"/>
</dbReference>
<dbReference type="PANTHER" id="PTHR12358:SF54">
    <property type="entry name" value="SPHINGOSINE KINASE RELATED PROTEIN"/>
    <property type="match status" value="1"/>
</dbReference>
<dbReference type="EMBL" id="JAVRHL010000001">
    <property type="protein sequence ID" value="MDT0681643.1"/>
    <property type="molecule type" value="Genomic_DNA"/>
</dbReference>
<dbReference type="RefSeq" id="WP_311689414.1">
    <property type="nucleotide sequence ID" value="NZ_JAVRHL010000001.1"/>
</dbReference>
<keyword evidence="3" id="KW-0808">Transferase</keyword>
<protein>
    <submittedName>
        <fullName evidence="3">Diacylglycerol kinase family protein</fullName>
    </submittedName>
</protein>
<dbReference type="GO" id="GO:0016301">
    <property type="term" value="F:kinase activity"/>
    <property type="evidence" value="ECO:0007669"/>
    <property type="project" value="UniProtKB-KW"/>
</dbReference>
<evidence type="ECO:0000259" key="2">
    <source>
        <dbReference type="PROSITE" id="PS50146"/>
    </source>
</evidence>
<evidence type="ECO:0000313" key="3">
    <source>
        <dbReference type="EMBL" id="MDT0681643.1"/>
    </source>
</evidence>
<dbReference type="Gene3D" id="3.40.50.10330">
    <property type="entry name" value="Probable inorganic polyphosphate/atp-NAD kinase, domain 1"/>
    <property type="match status" value="1"/>
</dbReference>
<dbReference type="InterPro" id="IPR050187">
    <property type="entry name" value="Lipid_Phosphate_FormReg"/>
</dbReference>
<dbReference type="InterPro" id="IPR017438">
    <property type="entry name" value="ATP-NAD_kinase_N"/>
</dbReference>
<keyword evidence="4" id="KW-1185">Reference proteome</keyword>
<dbReference type="PROSITE" id="PS50146">
    <property type="entry name" value="DAGK"/>
    <property type="match status" value="1"/>
</dbReference>
<evidence type="ECO:0000256" key="1">
    <source>
        <dbReference type="SAM" id="MobiDB-lite"/>
    </source>
</evidence>
<dbReference type="Pfam" id="PF00781">
    <property type="entry name" value="DAGK_cat"/>
    <property type="match status" value="1"/>
</dbReference>
<dbReference type="InterPro" id="IPR016064">
    <property type="entry name" value="NAD/diacylglycerol_kinase_sf"/>
</dbReference>
<proteinExistence type="predicted"/>
<comment type="caution">
    <text evidence="3">The sequence shown here is derived from an EMBL/GenBank/DDBJ whole genome shotgun (WGS) entry which is preliminary data.</text>
</comment>
<feature type="region of interest" description="Disordered" evidence="1">
    <location>
        <begin position="1"/>
        <end position="28"/>
    </location>
</feature>
<accession>A0ABU3DDL0</accession>
<evidence type="ECO:0000313" key="4">
    <source>
        <dbReference type="Proteomes" id="UP001265259"/>
    </source>
</evidence>
<reference evidence="3 4" key="1">
    <citation type="submission" date="2023-09" db="EMBL/GenBank/DDBJ databases">
        <authorList>
            <person name="Rey-Velasco X."/>
        </authorList>
    </citation>
    <scope>NUCLEOTIDE SEQUENCE [LARGE SCALE GENOMIC DNA]</scope>
    <source>
        <strain evidence="3 4">F158</strain>
    </source>
</reference>
<organism evidence="3 4">
    <name type="scientific">Tropicimonas omnivorans</name>
    <dbReference type="NCBI Taxonomy" id="3075590"/>
    <lineage>
        <taxon>Bacteria</taxon>
        <taxon>Pseudomonadati</taxon>
        <taxon>Pseudomonadota</taxon>
        <taxon>Alphaproteobacteria</taxon>
        <taxon>Rhodobacterales</taxon>
        <taxon>Roseobacteraceae</taxon>
        <taxon>Tropicimonas</taxon>
    </lineage>
</organism>
<name>A0ABU3DDL0_9RHOB</name>